<evidence type="ECO:0000256" key="1">
    <source>
        <dbReference type="SAM" id="MobiDB-lite"/>
    </source>
</evidence>
<organism evidence="2 3">
    <name type="scientific">Bodo saltans</name>
    <name type="common">Flagellated protozoan</name>
    <dbReference type="NCBI Taxonomy" id="75058"/>
    <lineage>
        <taxon>Eukaryota</taxon>
        <taxon>Discoba</taxon>
        <taxon>Euglenozoa</taxon>
        <taxon>Kinetoplastea</taxon>
        <taxon>Metakinetoplastina</taxon>
        <taxon>Eubodonida</taxon>
        <taxon>Bodonidae</taxon>
        <taxon>Bodo</taxon>
    </lineage>
</organism>
<dbReference type="Proteomes" id="UP000051952">
    <property type="component" value="Unassembled WGS sequence"/>
</dbReference>
<dbReference type="VEuPathDB" id="TriTrypDB:BSAL_67905"/>
<dbReference type="SUPFAM" id="SSF48371">
    <property type="entry name" value="ARM repeat"/>
    <property type="match status" value="1"/>
</dbReference>
<dbReference type="EMBL" id="CYKH01000463">
    <property type="protein sequence ID" value="CUF96134.1"/>
    <property type="molecule type" value="Genomic_DNA"/>
</dbReference>
<evidence type="ECO:0000313" key="2">
    <source>
        <dbReference type="EMBL" id="CUF96134.1"/>
    </source>
</evidence>
<keyword evidence="3" id="KW-1185">Reference proteome</keyword>
<protein>
    <submittedName>
        <fullName evidence="2">60S ribosome maturation protein, Ipi-1, putative</fullName>
    </submittedName>
</protein>
<dbReference type="InterPro" id="IPR016024">
    <property type="entry name" value="ARM-type_fold"/>
</dbReference>
<dbReference type="OrthoDB" id="273700at2759"/>
<dbReference type="AlphaFoldDB" id="A0A0S4IQJ2"/>
<feature type="compositionally biased region" description="Basic residues" evidence="1">
    <location>
        <begin position="17"/>
        <end position="27"/>
    </location>
</feature>
<name>A0A0S4IQJ2_BODSA</name>
<gene>
    <name evidence="2" type="ORF">BSAL_67905</name>
</gene>
<evidence type="ECO:0000313" key="3">
    <source>
        <dbReference type="Proteomes" id="UP000051952"/>
    </source>
</evidence>
<accession>A0A0S4IQJ2</accession>
<proteinExistence type="predicted"/>
<reference evidence="3" key="1">
    <citation type="submission" date="2015-09" db="EMBL/GenBank/DDBJ databases">
        <authorList>
            <consortium name="Pathogen Informatics"/>
        </authorList>
    </citation>
    <scope>NUCLEOTIDE SEQUENCE [LARGE SCALE GENOMIC DNA]</scope>
    <source>
        <strain evidence="3">Lake Konstanz</strain>
    </source>
</reference>
<feature type="region of interest" description="Disordered" evidence="1">
    <location>
        <begin position="1"/>
        <end position="34"/>
    </location>
</feature>
<sequence length="545" mass="59883">MVRHSKKAPKGDDAFKTKKQKVGRKKLAPATSTRAEVHARTLRINNAIVVDNEEEEKNDGVIPHRNFAENVSASNHYRANVRSGAIGSMVAQVAEEGKRLSPVHRLQALIIALSNVADTDKTVRQRAVSLVENILKFADADSQTLVNILQYTHIALTHAVFDVRRSGLEVIRAVLTHWPQSLRRGNVAIDSIQIIDRVFEISSASAQPDFATLALLLDELLADDSSQGSTLCTAMSSFLERNSASILVRWKEHMEQRYALFREPRSVERACALARVVSTIGIFLLKQNCLGKVNSRFLREMFIARVPFTMEDLCSGNNPRSVDFASAVATGCVPLLQNINDDALRCVNIFLTTSISVAPLASSVGHLALVTSIVPQLNNRFCGLMPPLLQTLSRQVSNKGFSCTLVLQCASLLEVFMGVVDPPVDMLQHLASCLHLVCRVLFACRRFDRDAARDVGKCFLGILWNTVASRHPVMSVVDVRSFTDALQSIFGVGNDNQFVKGILETIDDEEITALGAHIFHYLQQPPQSLSVVLPVGVPLSNCSAV</sequence>